<keyword evidence="2" id="KW-0812">Transmembrane</keyword>
<feature type="domain" description="SPRY" evidence="6">
    <location>
        <begin position="183"/>
        <end position="259"/>
    </location>
</feature>
<dbReference type="Pfam" id="PF00622">
    <property type="entry name" value="SPRY"/>
    <property type="match status" value="1"/>
</dbReference>
<keyword evidence="3" id="KW-1133">Transmembrane helix</keyword>
<dbReference type="AlphaFoldDB" id="A0A9P8RRE8"/>
<comment type="subcellular location">
    <subcellularLocation>
        <location evidence="1">Membrane</location>
    </subcellularLocation>
</comment>
<accession>A0A9P8RRE8</accession>
<evidence type="ECO:0000256" key="3">
    <source>
        <dbReference type="ARBA" id="ARBA00022989"/>
    </source>
</evidence>
<evidence type="ECO:0000256" key="4">
    <source>
        <dbReference type="ARBA" id="ARBA00023136"/>
    </source>
</evidence>
<evidence type="ECO:0000256" key="1">
    <source>
        <dbReference type="ARBA" id="ARBA00004370"/>
    </source>
</evidence>
<gene>
    <name evidence="7" type="ORF">GP486_003186</name>
</gene>
<keyword evidence="8" id="KW-1185">Reference proteome</keyword>
<feature type="region of interest" description="Disordered" evidence="5">
    <location>
        <begin position="1"/>
        <end position="91"/>
    </location>
</feature>
<dbReference type="Proteomes" id="UP000750711">
    <property type="component" value="Unassembled WGS sequence"/>
</dbReference>
<evidence type="ECO:0000256" key="5">
    <source>
        <dbReference type="SAM" id="MobiDB-lite"/>
    </source>
</evidence>
<dbReference type="InterPro" id="IPR013320">
    <property type="entry name" value="ConA-like_dom_sf"/>
</dbReference>
<protein>
    <recommendedName>
        <fullName evidence="6">SPRY domain-containing protein</fullName>
    </recommendedName>
</protein>
<name>A0A9P8RRE8_9PEZI</name>
<feature type="compositionally biased region" description="Basic and acidic residues" evidence="5">
    <location>
        <begin position="50"/>
        <end position="59"/>
    </location>
</feature>
<dbReference type="InterPro" id="IPR043136">
    <property type="entry name" value="B30.2/SPRY_sf"/>
</dbReference>
<dbReference type="Gene3D" id="2.60.120.920">
    <property type="match status" value="1"/>
</dbReference>
<feature type="compositionally biased region" description="Low complexity" evidence="5">
    <location>
        <begin position="35"/>
        <end position="44"/>
    </location>
</feature>
<dbReference type="EMBL" id="JAGHQM010000410">
    <property type="protein sequence ID" value="KAH0562118.1"/>
    <property type="molecule type" value="Genomic_DNA"/>
</dbReference>
<evidence type="ECO:0000259" key="6">
    <source>
        <dbReference type="Pfam" id="PF00622"/>
    </source>
</evidence>
<dbReference type="PANTHER" id="PTHR12864">
    <property type="entry name" value="RAN BINDING PROTEIN 9-RELATED"/>
    <property type="match status" value="1"/>
</dbReference>
<sequence>MCFGRSLERDELDDLNARPVIPRNSMASTAPPPYQQQQYVPTQSHAPPPPDHEGARHADSTVYHDWTSIPDTSLLPPPPALRNVTSPTSNAEVSEADRALEFCDSNPLWQPRQLSAEELQSIRRDDITLSRPAEYFGELRRLAAGIWKARTQESSQDSCLLSILPLYSSLNDSPLRTGMRKTIYFELRILSLGRGRGAAQSSLAIGFCAQPQPTWRLPGWERGSLGIHGDDGRRYVNDSFGGKDFTHPFEVGDVLGVGMTFSLTDANDSIPRPQTGGINAEVFLTRNGKKEGEWDIHEELDAELDKSIEGLDGVYDLYAAIGTYGGVEFEAYFKSKDWLWVGK</sequence>
<proteinExistence type="predicted"/>
<dbReference type="GO" id="GO:0016020">
    <property type="term" value="C:membrane"/>
    <property type="evidence" value="ECO:0007669"/>
    <property type="project" value="UniProtKB-SubCell"/>
</dbReference>
<comment type="caution">
    <text evidence="7">The sequence shown here is derived from an EMBL/GenBank/DDBJ whole genome shotgun (WGS) entry which is preliminary data.</text>
</comment>
<dbReference type="InterPro" id="IPR035780">
    <property type="entry name" value="SPRY_Ssh4-like"/>
</dbReference>
<dbReference type="SUPFAM" id="SSF49899">
    <property type="entry name" value="Concanavalin A-like lectins/glucanases"/>
    <property type="match status" value="1"/>
</dbReference>
<dbReference type="CDD" id="cd12910">
    <property type="entry name" value="SPRY_SSH4_like"/>
    <property type="match status" value="1"/>
</dbReference>
<dbReference type="InterPro" id="IPR003877">
    <property type="entry name" value="SPRY_dom"/>
</dbReference>
<keyword evidence="4" id="KW-0472">Membrane</keyword>
<evidence type="ECO:0000313" key="7">
    <source>
        <dbReference type="EMBL" id="KAH0562118.1"/>
    </source>
</evidence>
<evidence type="ECO:0000256" key="2">
    <source>
        <dbReference type="ARBA" id="ARBA00022692"/>
    </source>
</evidence>
<reference evidence="7" key="1">
    <citation type="submission" date="2021-03" db="EMBL/GenBank/DDBJ databases">
        <title>Comparative genomics and phylogenomic investigation of the class Geoglossomycetes provide insights into ecological specialization and systematics.</title>
        <authorList>
            <person name="Melie T."/>
            <person name="Pirro S."/>
            <person name="Miller A.N."/>
            <person name="Quandt A."/>
        </authorList>
    </citation>
    <scope>NUCLEOTIDE SEQUENCE</scope>
    <source>
        <strain evidence="7">CAQ_001_2017</strain>
    </source>
</reference>
<organism evidence="7 8">
    <name type="scientific">Trichoglossum hirsutum</name>
    <dbReference type="NCBI Taxonomy" id="265104"/>
    <lineage>
        <taxon>Eukaryota</taxon>
        <taxon>Fungi</taxon>
        <taxon>Dikarya</taxon>
        <taxon>Ascomycota</taxon>
        <taxon>Pezizomycotina</taxon>
        <taxon>Geoglossomycetes</taxon>
        <taxon>Geoglossales</taxon>
        <taxon>Geoglossaceae</taxon>
        <taxon>Trichoglossum</taxon>
    </lineage>
</organism>
<evidence type="ECO:0000313" key="8">
    <source>
        <dbReference type="Proteomes" id="UP000750711"/>
    </source>
</evidence>
<dbReference type="InterPro" id="IPR050618">
    <property type="entry name" value="Ubq-SigPath_Reg"/>
</dbReference>